<feature type="transmembrane region" description="Helical" evidence="11">
    <location>
        <begin position="390"/>
        <end position="410"/>
    </location>
</feature>
<sequence length="1594" mass="176974">MSSTQTPSEADTLLPQEVSSPYAQDDNHVDRDSDRPVFLSSFKKNVWICKALLAPGLIGSLTLEVIHLIMALQEQRKVIEEDELVRKTKSTALGLDIAGVVILSFLLVIYTVTLFKPIKIRTVLLSPNPDISSLLIHPTLCIANFILILTLLIVHPLPGIWYTIQTHLSPPTLSIHHSTVIYYLRAGFLTFTFLAGGLMRRGPQLYFEPPRLGTGFGLNESLPKSSKGMGLGNGDSGVRIKLNPPPEDGDGNGNVPLSGITIGSSHETEYKGVVEREESNVLDYDNSSMLSFIFLGYVGPFLVSPSLVDICISKLIVMLLALQIGKLGFRSMKVESLSQDDLPLLEERTRNSGITENVFSSDDKSKVNLRTHTVTGWDLVKSMWRGKGTAVFVTAALEIVRNLISFVQIIAMHEIIESFKEPYGSDKSYANLMCWGLLVGQAFEVLLSAYLCVRENYLLHIPIRMNLSSLLLSKILRTTDAKALEAHNVTSGEKADDNQGRSQVMNLLTIDTGIVASMATHIWNFGNGIITLIIGVVMLYSMLGVSALVGIACIPLSMPLSYLVSKLIYRCDKEWARARDARTGALKEFLLGIKVIKLNAFEPYFMSRIRRLREDEVSWQRWRYTLGTSFNILAEQLPIVALLVMFGFHTKVLHRPMDPSTAFVALNIFYRVKDGLGTFPMIIQVFLQNKVSIDRLSRYLSQPEIDTKQWENASSRIVCDHATIGWPSAEEVVSGDETPRFRLHDVGLEIPEGKLTLLCGPLGSGKTLLLRALLGEASIESGTVSAPRSVPDSTPVYPSNRRWTTEEWLTDSIAYAPQQSFIRHGSIRDNVLFGQPMWKERYREALRQAALLPDLELFNEGDLTEVGEHGVTLSGGQKARVNLARCLYSPAKTVYLDDILSAVDAHTAQYICNECLNGSLLQNRTVVLVSHHVSLVLPIAKYIISLSKDGQVEQACPAGEVSYSNLVDIAPAESSIDEPTDSPGISKVSIQRRQSHHYEERNESSGASRHLYREEHKSVGRVSSNHYFMVFRSAGGFWYWSALALVYGLYRAVSMSRNFWLEEWTSDPDESHINHYLIVYAWISLGCIALGSFKWVWLYGINTVGFYSAGSKKIHEALLTKVFQAPLQFFETTPHGRLLNIFGQDVYRLDSQSADGFGRLGLVTAAGVVFVKTPVISLVALVCGVPFVWISNQRLTATASSPLYSLYNETIDGVVMVRAFGQNKLMMHAMKVINNRERVTWFAAWAVYNWVRAVMRSFTSIVVAATGFALISKDMSASQAGLIINFAMIVSSGKVPYSNLEQTFVSAERINHYVTMPEEECREGIVPDKSWPAHGEIKVQNLRVRYAPDLPEVLKGVSFNIKPGMRVGLVGATGSGKSTLALSLFRAIEPHGGIMMIDDIGIQVALPELRKRLNMVAQDGMLCSGTLRDALDVTGTRDDYEIYEALRRVHLLSDSLTKDELDNNPFANLETYVAIEGGNFSQGQRQLLCLARALLKKSKILVMDEATSSVDFEMDAKITATIKECFADTTMLVIAHRLATIMQYDRVLVLDQGQIVESGEPLKLMEDSSTIFHGLCMAQGEEEYNSLLTIARAC</sequence>
<dbReference type="GO" id="GO:0000329">
    <property type="term" value="C:fungal-type vacuole membrane"/>
    <property type="evidence" value="ECO:0007669"/>
    <property type="project" value="TreeGrafter"/>
</dbReference>
<dbReference type="FunFam" id="3.40.50.300:FF:001354">
    <property type="entry name" value="ATP-binding cassette (ABC) transporter, putative"/>
    <property type="match status" value="1"/>
</dbReference>
<keyword evidence="2" id="KW-0813">Transport</keyword>
<feature type="transmembrane region" description="Helical" evidence="11">
    <location>
        <begin position="1160"/>
        <end position="1189"/>
    </location>
</feature>
<dbReference type="GO" id="GO:0016887">
    <property type="term" value="F:ATP hydrolysis activity"/>
    <property type="evidence" value="ECO:0007669"/>
    <property type="project" value="InterPro"/>
</dbReference>
<feature type="region of interest" description="Disordered" evidence="10">
    <location>
        <begin position="1"/>
        <end position="30"/>
    </location>
</feature>
<evidence type="ECO:0000256" key="1">
    <source>
        <dbReference type="ARBA" id="ARBA00004141"/>
    </source>
</evidence>
<dbReference type="InterPro" id="IPR044726">
    <property type="entry name" value="ABCC_6TM_D2"/>
</dbReference>
<dbReference type="SUPFAM" id="SSF52540">
    <property type="entry name" value="P-loop containing nucleoside triphosphate hydrolases"/>
    <property type="match status" value="2"/>
</dbReference>
<keyword evidence="5" id="KW-0547">Nucleotide-binding</keyword>
<feature type="transmembrane region" description="Helical" evidence="11">
    <location>
        <begin position="430"/>
        <end position="453"/>
    </location>
</feature>
<dbReference type="VEuPathDB" id="FungiDB:I302_05415"/>
<dbReference type="SMART" id="SM00382">
    <property type="entry name" value="AAA"/>
    <property type="match status" value="2"/>
</dbReference>
<dbReference type="STRING" id="1296100.A0A1B9G3I6"/>
<evidence type="ECO:0000256" key="6">
    <source>
        <dbReference type="ARBA" id="ARBA00022840"/>
    </source>
</evidence>
<feature type="transmembrane region" description="Helical" evidence="11">
    <location>
        <begin position="135"/>
        <end position="161"/>
    </location>
</feature>
<evidence type="ECO:0000256" key="11">
    <source>
        <dbReference type="SAM" id="Phobius"/>
    </source>
</evidence>
<protein>
    <recommendedName>
        <fullName evidence="15">ATP-dependent bile acid transporter</fullName>
    </recommendedName>
</protein>
<dbReference type="Pfam" id="PF00664">
    <property type="entry name" value="ABC_membrane"/>
    <property type="match status" value="2"/>
</dbReference>
<evidence type="ECO:0000256" key="2">
    <source>
        <dbReference type="ARBA" id="ARBA00022448"/>
    </source>
</evidence>
<dbReference type="InterPro" id="IPR050173">
    <property type="entry name" value="ABC_transporter_C-like"/>
</dbReference>
<dbReference type="PROSITE" id="PS50893">
    <property type="entry name" value="ABC_TRANSPORTER_2"/>
    <property type="match status" value="2"/>
</dbReference>
<dbReference type="PROSITE" id="PS50929">
    <property type="entry name" value="ABC_TM1F"/>
    <property type="match status" value="2"/>
</dbReference>
<dbReference type="CDD" id="cd18580">
    <property type="entry name" value="ABC_6TM_ABCC_D2"/>
    <property type="match status" value="1"/>
</dbReference>
<keyword evidence="9" id="KW-0325">Glycoprotein</keyword>
<feature type="region of interest" description="Disordered" evidence="10">
    <location>
        <begin position="974"/>
        <end position="1009"/>
    </location>
</feature>
<dbReference type="Gene3D" id="1.20.1560.10">
    <property type="entry name" value="ABC transporter type 1, transmembrane domain"/>
    <property type="match status" value="2"/>
</dbReference>
<dbReference type="CDD" id="cd03244">
    <property type="entry name" value="ABCC_MRP_domain2"/>
    <property type="match status" value="1"/>
</dbReference>
<evidence type="ECO:0000256" key="3">
    <source>
        <dbReference type="ARBA" id="ARBA00022692"/>
    </source>
</evidence>
<keyword evidence="8 11" id="KW-0472">Membrane</keyword>
<dbReference type="PANTHER" id="PTHR24223">
    <property type="entry name" value="ATP-BINDING CASSETTE SUB-FAMILY C"/>
    <property type="match status" value="1"/>
</dbReference>
<feature type="transmembrane region" description="Helical" evidence="11">
    <location>
        <begin position="1073"/>
        <end position="1093"/>
    </location>
</feature>
<feature type="transmembrane region" description="Helical" evidence="11">
    <location>
        <begin position="529"/>
        <end position="556"/>
    </location>
</feature>
<dbReference type="SUPFAM" id="SSF90123">
    <property type="entry name" value="ABC transporter transmembrane region"/>
    <property type="match status" value="2"/>
</dbReference>
<dbReference type="InterPro" id="IPR003439">
    <property type="entry name" value="ABC_transporter-like_ATP-bd"/>
</dbReference>
<comment type="subcellular location">
    <subcellularLocation>
        <location evidence="1">Membrane</location>
        <topology evidence="1">Multi-pass membrane protein</topology>
    </subcellularLocation>
</comment>
<dbReference type="OrthoDB" id="6500128at2759"/>
<dbReference type="PANTHER" id="PTHR24223:SF353">
    <property type="entry name" value="ABC TRANSPORTER ATP-BINDING PROTEIN_PERMEASE VMR1-RELATED"/>
    <property type="match status" value="1"/>
</dbReference>
<dbReference type="FunFam" id="3.40.50.300:FF:000825">
    <property type="entry name" value="ABC bile acid transporter"/>
    <property type="match status" value="1"/>
</dbReference>
<dbReference type="InterPro" id="IPR011527">
    <property type="entry name" value="ABC1_TM_dom"/>
</dbReference>
<feature type="transmembrane region" description="Helical" evidence="11">
    <location>
        <begin position="93"/>
        <end position="115"/>
    </location>
</feature>
<evidence type="ECO:0000259" key="13">
    <source>
        <dbReference type="PROSITE" id="PS50929"/>
    </source>
</evidence>
<feature type="domain" description="ABC transmembrane type-1" evidence="13">
    <location>
        <begin position="497"/>
        <end position="688"/>
    </location>
</feature>
<keyword evidence="6" id="KW-0067">ATP-binding</keyword>
<dbReference type="CDD" id="cd03250">
    <property type="entry name" value="ABCC_MRP_domain1"/>
    <property type="match status" value="1"/>
</dbReference>
<feature type="transmembrane region" description="Helical" evidence="11">
    <location>
        <begin position="1037"/>
        <end position="1053"/>
    </location>
</feature>
<accession>A0A1B9G3I6</accession>
<keyword evidence="3 11" id="KW-0812">Transmembrane</keyword>
<gene>
    <name evidence="14" type="ORF">I302_05415</name>
</gene>
<dbReference type="CDD" id="cd18596">
    <property type="entry name" value="ABC_6TM_VMR1_D1_like"/>
    <property type="match status" value="1"/>
</dbReference>
<dbReference type="Pfam" id="PF00005">
    <property type="entry name" value="ABC_tran"/>
    <property type="match status" value="2"/>
</dbReference>
<keyword evidence="4" id="KW-0677">Repeat</keyword>
<dbReference type="InterPro" id="IPR017871">
    <property type="entry name" value="ABC_transporter-like_CS"/>
</dbReference>
<evidence type="ECO:0000259" key="12">
    <source>
        <dbReference type="PROSITE" id="PS50893"/>
    </source>
</evidence>
<evidence type="ECO:0000256" key="8">
    <source>
        <dbReference type="ARBA" id="ARBA00023136"/>
    </source>
</evidence>
<evidence type="ECO:0000256" key="10">
    <source>
        <dbReference type="SAM" id="MobiDB-lite"/>
    </source>
</evidence>
<evidence type="ECO:0000256" key="5">
    <source>
        <dbReference type="ARBA" id="ARBA00022741"/>
    </source>
</evidence>
<evidence type="ECO:0000313" key="14">
    <source>
        <dbReference type="EMBL" id="OCF25595.1"/>
    </source>
</evidence>
<name>A0A1B9G3I6_9TREE</name>
<feature type="transmembrane region" description="Helical" evidence="11">
    <location>
        <begin position="52"/>
        <end position="72"/>
    </location>
</feature>
<feature type="domain" description="ABC transporter" evidence="12">
    <location>
        <begin position="727"/>
        <end position="974"/>
    </location>
</feature>
<dbReference type="Gene3D" id="3.40.50.300">
    <property type="entry name" value="P-loop containing nucleotide triphosphate hydrolases"/>
    <property type="match status" value="2"/>
</dbReference>
<feature type="domain" description="ABC transmembrane type-1" evidence="13">
    <location>
        <begin position="1111"/>
        <end position="1292"/>
    </location>
</feature>
<dbReference type="GO" id="GO:0005524">
    <property type="term" value="F:ATP binding"/>
    <property type="evidence" value="ECO:0007669"/>
    <property type="project" value="UniProtKB-KW"/>
</dbReference>
<dbReference type="EMBL" id="KI894021">
    <property type="protein sequence ID" value="OCF25595.1"/>
    <property type="molecule type" value="Genomic_DNA"/>
</dbReference>
<evidence type="ECO:0000256" key="7">
    <source>
        <dbReference type="ARBA" id="ARBA00022989"/>
    </source>
</evidence>
<dbReference type="InterPro" id="IPR027417">
    <property type="entry name" value="P-loop_NTPase"/>
</dbReference>
<keyword evidence="7 11" id="KW-1133">Transmembrane helix</keyword>
<feature type="transmembrane region" description="Helical" evidence="11">
    <location>
        <begin position="182"/>
        <end position="199"/>
    </location>
</feature>
<dbReference type="InterPro" id="IPR003593">
    <property type="entry name" value="AAA+_ATPase"/>
</dbReference>
<feature type="domain" description="ABC transporter" evidence="12">
    <location>
        <begin position="1337"/>
        <end position="1577"/>
    </location>
</feature>
<evidence type="ECO:0000256" key="9">
    <source>
        <dbReference type="ARBA" id="ARBA00023180"/>
    </source>
</evidence>
<organism evidence="14">
    <name type="scientific">Kwoniella bestiolae CBS 10118</name>
    <dbReference type="NCBI Taxonomy" id="1296100"/>
    <lineage>
        <taxon>Eukaryota</taxon>
        <taxon>Fungi</taxon>
        <taxon>Dikarya</taxon>
        <taxon>Basidiomycota</taxon>
        <taxon>Agaricomycotina</taxon>
        <taxon>Tremellomycetes</taxon>
        <taxon>Tremellales</taxon>
        <taxon>Cryptococcaceae</taxon>
        <taxon>Kwoniella</taxon>
    </lineage>
</organism>
<dbReference type="InterPro" id="IPR036640">
    <property type="entry name" value="ABC1_TM_sf"/>
</dbReference>
<evidence type="ECO:0008006" key="15">
    <source>
        <dbReference type="Google" id="ProtNLM"/>
    </source>
</evidence>
<dbReference type="PROSITE" id="PS00211">
    <property type="entry name" value="ABC_TRANSPORTER_1"/>
    <property type="match status" value="2"/>
</dbReference>
<proteinExistence type="predicted"/>
<evidence type="ECO:0000256" key="4">
    <source>
        <dbReference type="ARBA" id="ARBA00022737"/>
    </source>
</evidence>
<dbReference type="GO" id="GO:0140359">
    <property type="term" value="F:ABC-type transporter activity"/>
    <property type="evidence" value="ECO:0007669"/>
    <property type="project" value="InterPro"/>
</dbReference>
<reference evidence="14" key="2">
    <citation type="submission" date="2014-01" db="EMBL/GenBank/DDBJ databases">
        <title>Evolution of pathogenesis and genome organization in the Tremellales.</title>
        <authorList>
            <person name="Cuomo C."/>
            <person name="Litvintseva A."/>
            <person name="Heitman J."/>
            <person name="Chen Y."/>
            <person name="Sun S."/>
            <person name="Springer D."/>
            <person name="Dromer F."/>
            <person name="Young S."/>
            <person name="Zeng Q."/>
            <person name="Chapman S."/>
            <person name="Gujja S."/>
            <person name="Saif S."/>
            <person name="Birren B."/>
        </authorList>
    </citation>
    <scope>NUCLEOTIDE SEQUENCE</scope>
    <source>
        <strain evidence="14">CBS 10118</strain>
    </source>
</reference>
<reference evidence="14" key="1">
    <citation type="submission" date="2013-07" db="EMBL/GenBank/DDBJ databases">
        <title>The Genome Sequence of Cryptococcus bestiolae CBS10118.</title>
        <authorList>
            <consortium name="The Broad Institute Genome Sequencing Platform"/>
            <person name="Cuomo C."/>
            <person name="Litvintseva A."/>
            <person name="Chen Y."/>
            <person name="Heitman J."/>
            <person name="Sun S."/>
            <person name="Springer D."/>
            <person name="Dromer F."/>
            <person name="Young S.K."/>
            <person name="Zeng Q."/>
            <person name="Gargeya S."/>
            <person name="Fitzgerald M."/>
            <person name="Abouelleil A."/>
            <person name="Alvarado L."/>
            <person name="Berlin A.M."/>
            <person name="Chapman S.B."/>
            <person name="Dewar J."/>
            <person name="Goldberg J."/>
            <person name="Griggs A."/>
            <person name="Gujja S."/>
            <person name="Hansen M."/>
            <person name="Howarth C."/>
            <person name="Imamovic A."/>
            <person name="Larimer J."/>
            <person name="McCowan C."/>
            <person name="Murphy C."/>
            <person name="Pearson M."/>
            <person name="Priest M."/>
            <person name="Roberts A."/>
            <person name="Saif S."/>
            <person name="Shea T."/>
            <person name="Sykes S."/>
            <person name="Wortman J."/>
            <person name="Nusbaum C."/>
            <person name="Birren B."/>
        </authorList>
    </citation>
    <scope>NUCLEOTIDE SEQUENCE [LARGE SCALE GENOMIC DNA]</scope>
    <source>
        <strain evidence="14">CBS 10118</strain>
    </source>
</reference>